<dbReference type="InterPro" id="IPR056822">
    <property type="entry name" value="TEN_NHL"/>
</dbReference>
<feature type="domain" description="Teneurin 1-4-like FN-plug" evidence="7">
    <location>
        <begin position="61"/>
        <end position="145"/>
    </location>
</feature>
<dbReference type="AlphaFoldDB" id="A0A182SX28"/>
<dbReference type="EnsemblMetazoa" id="AMAM015179-RA">
    <property type="protein sequence ID" value="AMAM015179-PA"/>
    <property type="gene ID" value="AMAM015179"/>
</dbReference>
<reference evidence="10" key="1">
    <citation type="submission" date="2013-09" db="EMBL/GenBank/DDBJ databases">
        <title>The Genome Sequence of Anopheles maculatus species B.</title>
        <authorList>
            <consortium name="The Broad Institute Genomics Platform"/>
            <person name="Neafsey D.E."/>
            <person name="Besansky N."/>
            <person name="Howell P."/>
            <person name="Walton C."/>
            <person name="Young S.K."/>
            <person name="Zeng Q."/>
            <person name="Gargeya S."/>
            <person name="Fitzgerald M."/>
            <person name="Haas B."/>
            <person name="Abouelleil A."/>
            <person name="Allen A.W."/>
            <person name="Alvarado L."/>
            <person name="Arachchi H.M."/>
            <person name="Berlin A.M."/>
            <person name="Chapman S.B."/>
            <person name="Gainer-Dewar J."/>
            <person name="Goldberg J."/>
            <person name="Griggs A."/>
            <person name="Gujja S."/>
            <person name="Hansen M."/>
            <person name="Howarth C."/>
            <person name="Imamovic A."/>
            <person name="Ireland A."/>
            <person name="Larimer J."/>
            <person name="McCowan C."/>
            <person name="Murphy C."/>
            <person name="Pearson M."/>
            <person name="Poon T.W."/>
            <person name="Priest M."/>
            <person name="Roberts A."/>
            <person name="Saif S."/>
            <person name="Shea T."/>
            <person name="Sisk P."/>
            <person name="Sykes S."/>
            <person name="Wortman J."/>
            <person name="Nusbaum C."/>
            <person name="Birren B."/>
        </authorList>
    </citation>
    <scope>NUCLEOTIDE SEQUENCE [LARGE SCALE GENOMIC DNA]</scope>
    <source>
        <strain evidence="10">maculatus3</strain>
    </source>
</reference>
<name>A0A182SX28_9DIPT</name>
<evidence type="ECO:0000256" key="4">
    <source>
        <dbReference type="ARBA" id="ARBA00023157"/>
    </source>
</evidence>
<keyword evidence="1" id="KW-0245">EGF-like domain</keyword>
<keyword evidence="2" id="KW-0677">Repeat</keyword>
<dbReference type="InterPro" id="IPR011042">
    <property type="entry name" value="6-blade_b-propeller_TolB-like"/>
</dbReference>
<protein>
    <submittedName>
        <fullName evidence="9">Uncharacterized protein</fullName>
    </submittedName>
</protein>
<dbReference type="VEuPathDB" id="VectorBase:AMAM015179"/>
<evidence type="ECO:0000259" key="7">
    <source>
        <dbReference type="Pfam" id="PF24329"/>
    </source>
</evidence>
<dbReference type="GO" id="GO:0008045">
    <property type="term" value="P:motor neuron axon guidance"/>
    <property type="evidence" value="ECO:0007669"/>
    <property type="project" value="TreeGrafter"/>
</dbReference>
<feature type="domain" description="Teneurin NHL" evidence="8">
    <location>
        <begin position="186"/>
        <end position="503"/>
    </location>
</feature>
<accession>A0A182SX28</accession>
<dbReference type="PANTHER" id="PTHR11219">
    <property type="entry name" value="TENEURIN AND N-ACETYLGLUCOSAMINE-1-PHOSPHODIESTER ALPHA-N-ACETYLGLUCOSAMINIDASE"/>
    <property type="match status" value="1"/>
</dbReference>
<evidence type="ECO:0000259" key="8">
    <source>
        <dbReference type="Pfam" id="PF25021"/>
    </source>
</evidence>
<keyword evidence="3" id="KW-0130">Cell adhesion</keyword>
<dbReference type="Gene3D" id="2.120.10.30">
    <property type="entry name" value="TolB, C-terminal domain"/>
    <property type="match status" value="1"/>
</dbReference>
<dbReference type="PANTHER" id="PTHR11219:SF69">
    <property type="entry name" value="TENEURIN-A"/>
    <property type="match status" value="1"/>
</dbReference>
<dbReference type="FunFam" id="2.120.10.30:FF:000033">
    <property type="entry name" value="teneurin-a isoform X3"/>
    <property type="match status" value="1"/>
</dbReference>
<sequence>MCIAYTHACPFTVQKKNSADVDVLIALFQNGPQVVQESLKIPGSEIHLLYKSSQASGYRSIVRMQLTHDRIPDTLTHVHVGVQIEGSLHVKTYEADPNLRHIFAWNKRNVFKQKVYGIAMARISIGYEHATCRGIVWETRTVKLQGFDVDISDIGGWGLDIHHHYNFHEGILQKGDGATIHLKEFPRIVRGVLGDGQQRTLMCRDHCNGLSKNGQLLTPVALASGPDGSLFVGDFNLIRRITTNGSIFTILQLDTTRVSYQYYLSVSPADGQLYISDSEKHKILKIVSLENVEDPSSNYDVIVGSGQRCIPGDEQNCGDGGPAIEARLSHPKGLAIAADRTMYIADGTNIRAVDPKGTIHTLIGHHGHQNRWSPVPCRGAARAMQVQLQWPTALALNPLDGSLYFVDDRLVLKLTSDMKVKVIAGIPLHCNEDHMAGLNRTTPVEEPLGTVLAMAFGPNGDLYVADTNSKRINTIKVIESSTGFMKQFAGKIDSGSQECDCQGKTLNYSRRKPSNGTVGGMGQNPSGIDRSTGVPDNGSPFCVCQHANDTNNGRKDYPDASASFSGAPGSNNGATGETILSSSIRFLSISAIAVAQDGVINVADQGKLISRA</sequence>
<dbReference type="SUPFAM" id="SSF101898">
    <property type="entry name" value="NHL repeat"/>
    <property type="match status" value="1"/>
</dbReference>
<evidence type="ECO:0000256" key="3">
    <source>
        <dbReference type="ARBA" id="ARBA00022889"/>
    </source>
</evidence>
<reference evidence="9" key="2">
    <citation type="submission" date="2020-05" db="UniProtKB">
        <authorList>
            <consortium name="EnsemblMetazoa"/>
        </authorList>
    </citation>
    <scope>IDENTIFICATION</scope>
    <source>
        <strain evidence="9">maculatus3</strain>
    </source>
</reference>
<dbReference type="Pfam" id="PF24329">
    <property type="entry name" value="FN-plug_TEN1-4"/>
    <property type="match status" value="1"/>
</dbReference>
<organism evidence="9 10">
    <name type="scientific">Anopheles maculatus</name>
    <dbReference type="NCBI Taxonomy" id="74869"/>
    <lineage>
        <taxon>Eukaryota</taxon>
        <taxon>Metazoa</taxon>
        <taxon>Ecdysozoa</taxon>
        <taxon>Arthropoda</taxon>
        <taxon>Hexapoda</taxon>
        <taxon>Insecta</taxon>
        <taxon>Pterygota</taxon>
        <taxon>Neoptera</taxon>
        <taxon>Endopterygota</taxon>
        <taxon>Diptera</taxon>
        <taxon>Nematocera</taxon>
        <taxon>Culicoidea</taxon>
        <taxon>Culicidae</taxon>
        <taxon>Anophelinae</taxon>
        <taxon>Anopheles</taxon>
        <taxon>Anopheles maculatus group</taxon>
    </lineage>
</organism>
<dbReference type="GO" id="GO:0042803">
    <property type="term" value="F:protein homodimerization activity"/>
    <property type="evidence" value="ECO:0007669"/>
    <property type="project" value="UniProtKB-ARBA"/>
</dbReference>
<dbReference type="GO" id="GO:0007155">
    <property type="term" value="P:cell adhesion"/>
    <property type="evidence" value="ECO:0007669"/>
    <property type="project" value="UniProtKB-KW"/>
</dbReference>
<dbReference type="Pfam" id="PF25021">
    <property type="entry name" value="TEN_NHL"/>
    <property type="match status" value="1"/>
</dbReference>
<evidence type="ECO:0000313" key="10">
    <source>
        <dbReference type="Proteomes" id="UP000075901"/>
    </source>
</evidence>
<dbReference type="GO" id="GO:0097060">
    <property type="term" value="C:synaptic membrane"/>
    <property type="evidence" value="ECO:0007669"/>
    <property type="project" value="UniProtKB-SubCell"/>
</dbReference>
<dbReference type="Proteomes" id="UP000075901">
    <property type="component" value="Unassembled WGS sequence"/>
</dbReference>
<dbReference type="InterPro" id="IPR051216">
    <property type="entry name" value="Teneurin"/>
</dbReference>
<dbReference type="InterPro" id="IPR057627">
    <property type="entry name" value="FN-plug_TEN1-4"/>
</dbReference>
<feature type="region of interest" description="Disordered" evidence="6">
    <location>
        <begin position="506"/>
        <end position="525"/>
    </location>
</feature>
<proteinExistence type="predicted"/>
<keyword evidence="4" id="KW-1015">Disulfide bond</keyword>
<comment type="subcellular location">
    <subcellularLocation>
        <location evidence="5">Synaptic cell membrane</location>
    </subcellularLocation>
</comment>
<keyword evidence="10" id="KW-1185">Reference proteome</keyword>
<evidence type="ECO:0000313" key="9">
    <source>
        <dbReference type="EnsemblMetazoa" id="AMAM015179-PA"/>
    </source>
</evidence>
<evidence type="ECO:0000256" key="5">
    <source>
        <dbReference type="ARBA" id="ARBA00034109"/>
    </source>
</evidence>
<evidence type="ECO:0000256" key="6">
    <source>
        <dbReference type="SAM" id="MobiDB-lite"/>
    </source>
</evidence>
<evidence type="ECO:0000256" key="1">
    <source>
        <dbReference type="ARBA" id="ARBA00022536"/>
    </source>
</evidence>
<evidence type="ECO:0000256" key="2">
    <source>
        <dbReference type="ARBA" id="ARBA00022737"/>
    </source>
</evidence>